<keyword evidence="5" id="KW-1185">Reference proteome</keyword>
<dbReference type="PANTHER" id="PTHR44472">
    <property type="entry name" value="DDB1- AND CUL4-ASSOCIATED FACTOR 4-RELATED"/>
    <property type="match status" value="1"/>
</dbReference>
<dbReference type="InterPro" id="IPR052254">
    <property type="entry name" value="CUL4-DDB1_E3_ligase_receptor"/>
</dbReference>
<evidence type="ECO:0000313" key="5">
    <source>
        <dbReference type="Proteomes" id="UP000789570"/>
    </source>
</evidence>
<sequence>MPRQRIHHRTKRFKNQSSINSSQINPIDSSVSSPKPKSSETPKEIAGYYYDHEKNRYFKIMPNKTVGSSHPFSADSIGTKKKAEEKAREYPMRRKFSSAMSLLLDREINPIKPIHVSKSENRQILVKSLRHIGSIAMERSFIKDFRIHPSMNKIFHGDTSGIISQMKFKCTSESCVEDYNIQMFKFSSEITSMRLESTNLLIGTSLGDPVTSGIMFVAKLCSEIDPYGMEPKYVYHSGSTIWASSFSEIDSSIAVGSSRNLSVIQGWQETPLISNFKTYSDVFALDFDRYQPNVVFTGCRDGRLRIFDLRSNSRHGIGPMIDQKSPICHLKQIGAWYILSDGMNGSVSLWDIRNVKGDYDNSYDHKPVIEFERNVNSTNIQYGFDINLKEDIVSIGRAIRPPIGPFKDKIPALRFCTWDPSISNPKLDERGEGIWIAVGEELQWWSV</sequence>
<dbReference type="AlphaFoldDB" id="A0A9N8VC31"/>
<proteinExistence type="predicted"/>
<evidence type="ECO:0000256" key="1">
    <source>
        <dbReference type="ARBA" id="ARBA00022574"/>
    </source>
</evidence>
<protein>
    <submittedName>
        <fullName evidence="4">15016_t:CDS:1</fullName>
    </submittedName>
</protein>
<keyword evidence="2" id="KW-0677">Repeat</keyword>
<feature type="compositionally biased region" description="Low complexity" evidence="3">
    <location>
        <begin position="15"/>
        <end position="36"/>
    </location>
</feature>
<keyword evidence="1" id="KW-0853">WD repeat</keyword>
<dbReference type="InterPro" id="IPR036322">
    <property type="entry name" value="WD40_repeat_dom_sf"/>
</dbReference>
<dbReference type="PANTHER" id="PTHR44472:SF1">
    <property type="entry name" value="DDB1 AND CUL4 ASSOCIATED FACTOR 4"/>
    <property type="match status" value="1"/>
</dbReference>
<name>A0A9N8VC31_9GLOM</name>
<dbReference type="Proteomes" id="UP000789570">
    <property type="component" value="Unassembled WGS sequence"/>
</dbReference>
<reference evidence="4" key="1">
    <citation type="submission" date="2021-06" db="EMBL/GenBank/DDBJ databases">
        <authorList>
            <person name="Kallberg Y."/>
            <person name="Tangrot J."/>
            <person name="Rosling A."/>
        </authorList>
    </citation>
    <scope>NUCLEOTIDE SEQUENCE</scope>
    <source>
        <strain evidence="4">UK204</strain>
    </source>
</reference>
<dbReference type="Gene3D" id="2.130.10.10">
    <property type="entry name" value="YVTN repeat-like/Quinoprotein amine dehydrogenase"/>
    <property type="match status" value="1"/>
</dbReference>
<dbReference type="EMBL" id="CAJVPQ010000097">
    <property type="protein sequence ID" value="CAG8445464.1"/>
    <property type="molecule type" value="Genomic_DNA"/>
</dbReference>
<evidence type="ECO:0000256" key="2">
    <source>
        <dbReference type="ARBA" id="ARBA00022737"/>
    </source>
</evidence>
<dbReference type="OrthoDB" id="128867at2759"/>
<feature type="compositionally biased region" description="Basic residues" evidence="3">
    <location>
        <begin position="1"/>
        <end position="14"/>
    </location>
</feature>
<comment type="caution">
    <text evidence="4">The sequence shown here is derived from an EMBL/GenBank/DDBJ whole genome shotgun (WGS) entry which is preliminary data.</text>
</comment>
<dbReference type="GO" id="GO:0080008">
    <property type="term" value="C:Cul4-RING E3 ubiquitin ligase complex"/>
    <property type="evidence" value="ECO:0007669"/>
    <property type="project" value="TreeGrafter"/>
</dbReference>
<organism evidence="4 5">
    <name type="scientific">Funneliformis caledonium</name>
    <dbReference type="NCBI Taxonomy" id="1117310"/>
    <lineage>
        <taxon>Eukaryota</taxon>
        <taxon>Fungi</taxon>
        <taxon>Fungi incertae sedis</taxon>
        <taxon>Mucoromycota</taxon>
        <taxon>Glomeromycotina</taxon>
        <taxon>Glomeromycetes</taxon>
        <taxon>Glomerales</taxon>
        <taxon>Glomeraceae</taxon>
        <taxon>Funneliformis</taxon>
    </lineage>
</organism>
<feature type="region of interest" description="Disordered" evidence="3">
    <location>
        <begin position="68"/>
        <end position="91"/>
    </location>
</feature>
<accession>A0A9N8VC31</accession>
<dbReference type="SUPFAM" id="SSF50978">
    <property type="entry name" value="WD40 repeat-like"/>
    <property type="match status" value="1"/>
</dbReference>
<feature type="region of interest" description="Disordered" evidence="3">
    <location>
        <begin position="1"/>
        <end position="43"/>
    </location>
</feature>
<gene>
    <name evidence="4" type="ORF">FCALED_LOCUS862</name>
</gene>
<evidence type="ECO:0000256" key="3">
    <source>
        <dbReference type="SAM" id="MobiDB-lite"/>
    </source>
</evidence>
<evidence type="ECO:0000313" key="4">
    <source>
        <dbReference type="EMBL" id="CAG8445464.1"/>
    </source>
</evidence>
<dbReference type="InterPro" id="IPR015943">
    <property type="entry name" value="WD40/YVTN_repeat-like_dom_sf"/>
</dbReference>
<feature type="compositionally biased region" description="Basic and acidic residues" evidence="3">
    <location>
        <begin position="81"/>
        <end position="91"/>
    </location>
</feature>